<dbReference type="PANTHER" id="PTHR44830:SF1">
    <property type="entry name" value="TR-TYPE G DOMAIN-CONTAINING PROTEIN"/>
    <property type="match status" value="1"/>
</dbReference>
<dbReference type="InterPro" id="IPR009001">
    <property type="entry name" value="Transl_elong_EF1A/Init_IF2_C"/>
</dbReference>
<feature type="region of interest" description="Disordered" evidence="3">
    <location>
        <begin position="97"/>
        <end position="128"/>
    </location>
</feature>
<dbReference type="EMBL" id="CAUYUJ010017911">
    <property type="protein sequence ID" value="CAK0879029.1"/>
    <property type="molecule type" value="Genomic_DNA"/>
</dbReference>
<dbReference type="Gene3D" id="2.40.30.10">
    <property type="entry name" value="Translation factors"/>
    <property type="match status" value="1"/>
</dbReference>
<evidence type="ECO:0000256" key="3">
    <source>
        <dbReference type="SAM" id="MobiDB-lite"/>
    </source>
</evidence>
<organism evidence="5 6">
    <name type="scientific">Prorocentrum cordatum</name>
    <dbReference type="NCBI Taxonomy" id="2364126"/>
    <lineage>
        <taxon>Eukaryota</taxon>
        <taxon>Sar</taxon>
        <taxon>Alveolata</taxon>
        <taxon>Dinophyceae</taxon>
        <taxon>Prorocentrales</taxon>
        <taxon>Prorocentraceae</taxon>
        <taxon>Prorocentrum</taxon>
    </lineage>
</organism>
<feature type="domain" description="GTP-eEF1A C-terminal" evidence="4">
    <location>
        <begin position="5"/>
        <end position="90"/>
    </location>
</feature>
<dbReference type="InterPro" id="IPR054696">
    <property type="entry name" value="GTP-eEF1A_C"/>
</dbReference>
<dbReference type="PANTHER" id="PTHR44830">
    <property type="entry name" value="ELONGATION FACTOR 1 ALPHA"/>
    <property type="match status" value="1"/>
</dbReference>
<keyword evidence="6" id="KW-1185">Reference proteome</keyword>
<dbReference type="Proteomes" id="UP001189429">
    <property type="component" value="Unassembled WGS sequence"/>
</dbReference>
<feature type="non-terminal residue" evidence="5">
    <location>
        <position position="1"/>
    </location>
</feature>
<reference evidence="5" key="1">
    <citation type="submission" date="2023-10" db="EMBL/GenBank/DDBJ databases">
        <authorList>
            <person name="Chen Y."/>
            <person name="Shah S."/>
            <person name="Dougan E. K."/>
            <person name="Thang M."/>
            <person name="Chan C."/>
        </authorList>
    </citation>
    <scope>NUCLEOTIDE SEQUENCE [LARGE SCALE GENOMIC DNA]</scope>
</reference>
<name>A0ABN9W2C8_9DINO</name>
<dbReference type="Pfam" id="PF22594">
    <property type="entry name" value="GTP-eEF1A_C"/>
    <property type="match status" value="1"/>
</dbReference>
<feature type="compositionally biased region" description="Low complexity" evidence="3">
    <location>
        <begin position="193"/>
        <end position="209"/>
    </location>
</feature>
<keyword evidence="2" id="KW-0342">GTP-binding</keyword>
<evidence type="ECO:0000259" key="4">
    <source>
        <dbReference type="Pfam" id="PF22594"/>
    </source>
</evidence>
<gene>
    <name evidence="5" type="ORF">PCOR1329_LOCUS62575</name>
</gene>
<sequence length="215" mass="21980">KTKYVEGASAEVSCHSSSVPCVFEDLKTRTDRRTGKVLMQAPPALRAGDAAVVRLRPLAPLCVEPFSEYPPLGRFSVNDQKVTVALGVVQQVEYDAEQPRGAARKGTPTGSRGLKSHAPKGKTAKPHLAKKACAMAPLPSGDCFGASALHFMSDSGEEQSAAARASCKAPQVAGSPLRAQGFSAPSSVLLEAAARAAARGGPEGASPGESDGGGG</sequence>
<evidence type="ECO:0000256" key="2">
    <source>
        <dbReference type="ARBA" id="ARBA00023134"/>
    </source>
</evidence>
<protein>
    <recommendedName>
        <fullName evidence="4">GTP-eEF1A C-terminal domain-containing protein</fullName>
    </recommendedName>
</protein>
<feature type="compositionally biased region" description="Basic residues" evidence="3">
    <location>
        <begin position="114"/>
        <end position="128"/>
    </location>
</feature>
<comment type="caution">
    <text evidence="5">The sequence shown here is derived from an EMBL/GenBank/DDBJ whole genome shotgun (WGS) entry which is preliminary data.</text>
</comment>
<evidence type="ECO:0000313" key="6">
    <source>
        <dbReference type="Proteomes" id="UP001189429"/>
    </source>
</evidence>
<evidence type="ECO:0000313" key="5">
    <source>
        <dbReference type="EMBL" id="CAK0879029.1"/>
    </source>
</evidence>
<proteinExistence type="predicted"/>
<accession>A0ABN9W2C8</accession>
<dbReference type="SUPFAM" id="SSF50465">
    <property type="entry name" value="EF-Tu/eEF-1alpha/eIF2-gamma C-terminal domain"/>
    <property type="match status" value="1"/>
</dbReference>
<evidence type="ECO:0000256" key="1">
    <source>
        <dbReference type="ARBA" id="ARBA00022741"/>
    </source>
</evidence>
<feature type="region of interest" description="Disordered" evidence="3">
    <location>
        <begin position="193"/>
        <end position="215"/>
    </location>
</feature>
<keyword evidence="1" id="KW-0547">Nucleotide-binding</keyword>